<dbReference type="PROSITE" id="PS51257">
    <property type="entry name" value="PROKAR_LIPOPROTEIN"/>
    <property type="match status" value="1"/>
</dbReference>
<dbReference type="Proteomes" id="UP000244962">
    <property type="component" value="Unassembled WGS sequence"/>
</dbReference>
<dbReference type="InterPro" id="IPR030678">
    <property type="entry name" value="Peptide/Ni-bd"/>
</dbReference>
<dbReference type="CDD" id="cd08492">
    <property type="entry name" value="PBP2_NikA_DppA_OppA_like_15"/>
    <property type="match status" value="1"/>
</dbReference>
<dbReference type="EMBL" id="QEFB01000004">
    <property type="protein sequence ID" value="PWC07559.1"/>
    <property type="molecule type" value="Genomic_DNA"/>
</dbReference>
<dbReference type="GO" id="GO:0042597">
    <property type="term" value="C:periplasmic space"/>
    <property type="evidence" value="ECO:0007669"/>
    <property type="project" value="UniProtKB-ARBA"/>
</dbReference>
<evidence type="ECO:0000256" key="1">
    <source>
        <dbReference type="SAM" id="SignalP"/>
    </source>
</evidence>
<feature type="domain" description="Solute-binding protein family 5" evidence="2">
    <location>
        <begin position="89"/>
        <end position="457"/>
    </location>
</feature>
<keyword evidence="4" id="KW-1185">Reference proteome</keyword>
<dbReference type="PANTHER" id="PTHR30290">
    <property type="entry name" value="PERIPLASMIC BINDING COMPONENT OF ABC TRANSPORTER"/>
    <property type="match status" value="1"/>
</dbReference>
<reference evidence="4" key="1">
    <citation type="submission" date="2018-04" db="EMBL/GenBank/DDBJ databases">
        <authorList>
            <person name="Liu S."/>
            <person name="Wang Z."/>
            <person name="Li J."/>
        </authorList>
    </citation>
    <scope>NUCLEOTIDE SEQUENCE [LARGE SCALE GENOMIC DNA]</scope>
    <source>
        <strain evidence="4">622</strain>
    </source>
</reference>
<dbReference type="AlphaFoldDB" id="A0A2U1TF96"/>
<dbReference type="GO" id="GO:1904680">
    <property type="term" value="F:peptide transmembrane transporter activity"/>
    <property type="evidence" value="ECO:0007669"/>
    <property type="project" value="TreeGrafter"/>
</dbReference>
<proteinExistence type="predicted"/>
<accession>A0A2U1TF96</accession>
<gene>
    <name evidence="3" type="ORF">DF223_05835</name>
</gene>
<dbReference type="InterPro" id="IPR039424">
    <property type="entry name" value="SBP_5"/>
</dbReference>
<dbReference type="GO" id="GO:0015833">
    <property type="term" value="P:peptide transport"/>
    <property type="evidence" value="ECO:0007669"/>
    <property type="project" value="TreeGrafter"/>
</dbReference>
<dbReference type="RefSeq" id="WP_108962512.1">
    <property type="nucleotide sequence ID" value="NZ_QEFB01000004.1"/>
</dbReference>
<keyword evidence="1" id="KW-0732">Signal</keyword>
<protein>
    <submittedName>
        <fullName evidence="3">ABC transporter substrate-binding protein</fullName>
    </submittedName>
</protein>
<dbReference type="Pfam" id="PF00496">
    <property type="entry name" value="SBP_bac_5"/>
    <property type="match status" value="1"/>
</dbReference>
<evidence type="ECO:0000259" key="2">
    <source>
        <dbReference type="Pfam" id="PF00496"/>
    </source>
</evidence>
<dbReference type="PIRSF" id="PIRSF002741">
    <property type="entry name" value="MppA"/>
    <property type="match status" value="1"/>
</dbReference>
<feature type="chain" id="PRO_5015446724" evidence="1">
    <location>
        <begin position="34"/>
        <end position="549"/>
    </location>
</feature>
<feature type="signal peptide" evidence="1">
    <location>
        <begin position="1"/>
        <end position="33"/>
    </location>
</feature>
<dbReference type="InterPro" id="IPR000914">
    <property type="entry name" value="SBP_5_dom"/>
</dbReference>
<comment type="caution">
    <text evidence="3">The sequence shown here is derived from an EMBL/GenBank/DDBJ whole genome shotgun (WGS) entry which is preliminary data.</text>
</comment>
<dbReference type="Gene3D" id="3.10.105.10">
    <property type="entry name" value="Dipeptide-binding Protein, Domain 3"/>
    <property type="match status" value="1"/>
</dbReference>
<dbReference type="SUPFAM" id="SSF53850">
    <property type="entry name" value="Periplasmic binding protein-like II"/>
    <property type="match status" value="1"/>
</dbReference>
<dbReference type="Gene3D" id="3.40.190.10">
    <property type="entry name" value="Periplasmic binding protein-like II"/>
    <property type="match status" value="1"/>
</dbReference>
<sequence length="549" mass="59943">MTSRRARSALVSGLALVMGTTLLLTGCASGSGAGDTSSTGEPVEGGTLALSISAEPGCLDAHSISATQHQLLGRIIYDNLVTLDADGNIAPYLAESWEISDDGKTYTFHLQEGVTFSDGSPWNAEVLGQNLEHMRDPATKSPLAAAYIAPYVDGTVVDEYTFEAHLAYAYTPFLYGLAQSWLAMTSGTAITESPETLCQNPIGSGPFVVEDYQVGQSISYVKREGYNWGPEWLDYEGEAHLDGIEITVVPEAVIRYETLVSGQYDITENLPPQNAEAIQANDQFVYENLVRAGSPNVLHFNLSRAPFDDIRVREAFVAAVDREAVTDSVGFNTFNVKDNYLSSETPYYDESTEGVLTYDPDRANDLLDEAGWATRDSDGYRTKDGKRLTVVVPTVESATPSALLVQLQGEVKKVGIELQVNQYPLAQLTEIRYAGDYDGIAGVWHTNTPDALFIRYNSSEITGERIGQNAAYLSDPELDELLTATRQAPDGDEAREAYSLVQHRLLELVPGLPLYENHSQWAYSKSALKGITTDTSHPVPVFTTAWLEQ</sequence>
<name>A0A2U1TF96_9MICO</name>
<organism evidence="3 4">
    <name type="scientific">Mycetocola zhujimingii</name>
    <dbReference type="NCBI Taxonomy" id="2079792"/>
    <lineage>
        <taxon>Bacteria</taxon>
        <taxon>Bacillati</taxon>
        <taxon>Actinomycetota</taxon>
        <taxon>Actinomycetes</taxon>
        <taxon>Micrococcales</taxon>
        <taxon>Microbacteriaceae</taxon>
        <taxon>Mycetocola</taxon>
    </lineage>
</organism>
<evidence type="ECO:0000313" key="3">
    <source>
        <dbReference type="EMBL" id="PWC07559.1"/>
    </source>
</evidence>
<evidence type="ECO:0000313" key="4">
    <source>
        <dbReference type="Proteomes" id="UP000244962"/>
    </source>
</evidence>
<dbReference type="GO" id="GO:0043190">
    <property type="term" value="C:ATP-binding cassette (ABC) transporter complex"/>
    <property type="evidence" value="ECO:0007669"/>
    <property type="project" value="InterPro"/>
</dbReference>